<keyword evidence="3" id="KW-1185">Reference proteome</keyword>
<evidence type="ECO:0000313" key="3">
    <source>
        <dbReference type="Proteomes" id="UP000245711"/>
    </source>
</evidence>
<dbReference type="KEGG" id="roz:CBI38_07520"/>
<evidence type="ECO:0000313" key="2">
    <source>
        <dbReference type="EMBL" id="AWK71454.1"/>
    </source>
</evidence>
<sequence>MTHTKSAVYLLLLPIFASFSSSLANFAKKEWVTTYPVGEERYPPVVRTRRSRTQCTQPLVHR</sequence>
<feature type="signal peptide" evidence="1">
    <location>
        <begin position="1"/>
        <end position="24"/>
    </location>
</feature>
<feature type="chain" id="PRO_5039625792" description="Secreted protein" evidence="1">
    <location>
        <begin position="25"/>
        <end position="62"/>
    </location>
</feature>
<name>A0A2S2BSB7_9NOCA</name>
<keyword evidence="1" id="KW-0732">Signal</keyword>
<evidence type="ECO:0000256" key="1">
    <source>
        <dbReference type="SAM" id="SignalP"/>
    </source>
</evidence>
<evidence type="ECO:0008006" key="4">
    <source>
        <dbReference type="Google" id="ProtNLM"/>
    </source>
</evidence>
<protein>
    <recommendedName>
        <fullName evidence="4">Secreted protein</fullName>
    </recommendedName>
</protein>
<accession>A0A2S2BSB7</accession>
<dbReference type="EMBL" id="CP021354">
    <property type="protein sequence ID" value="AWK71454.1"/>
    <property type="molecule type" value="Genomic_DNA"/>
</dbReference>
<dbReference type="AlphaFoldDB" id="A0A2S2BSB7"/>
<reference evidence="2 3" key="1">
    <citation type="submission" date="2017-05" db="EMBL/GenBank/DDBJ databases">
        <title>Isolation of Rhodococcus sp. S2-17 biodegrading of BP-3.</title>
        <authorList>
            <person name="Lee Y."/>
            <person name="Kim K.H."/>
            <person name="Chun B.H."/>
            <person name="Jung H.S."/>
            <person name="Jeon C.O."/>
        </authorList>
    </citation>
    <scope>NUCLEOTIDE SEQUENCE [LARGE SCALE GENOMIC DNA]</scope>
    <source>
        <strain evidence="2 3">S2-17</strain>
    </source>
</reference>
<proteinExistence type="predicted"/>
<organism evidence="2 3">
    <name type="scientific">Rhodococcus oxybenzonivorans</name>
    <dbReference type="NCBI Taxonomy" id="1990687"/>
    <lineage>
        <taxon>Bacteria</taxon>
        <taxon>Bacillati</taxon>
        <taxon>Actinomycetota</taxon>
        <taxon>Actinomycetes</taxon>
        <taxon>Mycobacteriales</taxon>
        <taxon>Nocardiaceae</taxon>
        <taxon>Rhodococcus</taxon>
    </lineage>
</organism>
<gene>
    <name evidence="2" type="ORF">CBI38_07520</name>
</gene>
<dbReference type="Proteomes" id="UP000245711">
    <property type="component" value="Chromosome"/>
</dbReference>